<organism evidence="11 12">
    <name type="scientific">Rhynchospora breviuscula</name>
    <dbReference type="NCBI Taxonomy" id="2022672"/>
    <lineage>
        <taxon>Eukaryota</taxon>
        <taxon>Viridiplantae</taxon>
        <taxon>Streptophyta</taxon>
        <taxon>Embryophyta</taxon>
        <taxon>Tracheophyta</taxon>
        <taxon>Spermatophyta</taxon>
        <taxon>Magnoliopsida</taxon>
        <taxon>Liliopsida</taxon>
        <taxon>Poales</taxon>
        <taxon>Cyperaceae</taxon>
        <taxon>Cyperoideae</taxon>
        <taxon>Rhynchosporeae</taxon>
        <taxon>Rhynchospora</taxon>
    </lineage>
</organism>
<evidence type="ECO:0000256" key="1">
    <source>
        <dbReference type="ARBA" id="ARBA00004251"/>
    </source>
</evidence>
<accession>A0A9Q0CXC1</accession>
<proteinExistence type="inferred from homology"/>
<gene>
    <name evidence="11" type="ORF">LUZ63_001201</name>
</gene>
<keyword evidence="5" id="KW-0965">Cell junction</keyword>
<comment type="similarity">
    <text evidence="8">Belongs to the cysteine-rich repeat secretory protein family. Plasmodesmata-located proteins (PDLD) subfamily.</text>
</comment>
<evidence type="ECO:0000313" key="12">
    <source>
        <dbReference type="Proteomes" id="UP001151287"/>
    </source>
</evidence>
<evidence type="ECO:0000256" key="9">
    <source>
        <dbReference type="SAM" id="Phobius"/>
    </source>
</evidence>
<dbReference type="EMBL" id="JAMQYH010000001">
    <property type="protein sequence ID" value="KAJ1701422.1"/>
    <property type="molecule type" value="Genomic_DNA"/>
</dbReference>
<evidence type="ECO:0000256" key="3">
    <source>
        <dbReference type="ARBA" id="ARBA00022729"/>
    </source>
</evidence>
<dbReference type="OrthoDB" id="1097929at2759"/>
<keyword evidence="3" id="KW-0732">Signal</keyword>
<evidence type="ECO:0000259" key="10">
    <source>
        <dbReference type="PROSITE" id="PS51473"/>
    </source>
</evidence>
<evidence type="ECO:0000256" key="2">
    <source>
        <dbReference type="ARBA" id="ARBA00022581"/>
    </source>
</evidence>
<dbReference type="InterPro" id="IPR038408">
    <property type="entry name" value="GNK2_sf"/>
</dbReference>
<protein>
    <recommendedName>
        <fullName evidence="10">Gnk2-homologous domain-containing protein</fullName>
    </recommendedName>
</protein>
<feature type="domain" description="Gnk2-homologous" evidence="10">
    <location>
        <begin position="98"/>
        <end position="198"/>
    </location>
</feature>
<dbReference type="GO" id="GO:0005886">
    <property type="term" value="C:plasma membrane"/>
    <property type="evidence" value="ECO:0007669"/>
    <property type="project" value="UniProtKB-SubCell"/>
</dbReference>
<name>A0A9Q0CXC1_9POAL</name>
<comment type="caution">
    <text evidence="11">The sequence shown here is derived from an EMBL/GenBank/DDBJ whole genome shotgun (WGS) entry which is preliminary data.</text>
</comment>
<dbReference type="Pfam" id="PF01657">
    <property type="entry name" value="Stress-antifung"/>
    <property type="match status" value="2"/>
</dbReference>
<evidence type="ECO:0000256" key="4">
    <source>
        <dbReference type="ARBA" id="ARBA00022737"/>
    </source>
</evidence>
<evidence type="ECO:0000256" key="8">
    <source>
        <dbReference type="ARBA" id="ARBA00038393"/>
    </source>
</evidence>
<sequence>MTLAKFITSPCLAFNLFHYLLLQTLPSTPSTIQHTLFYTRLFPPSIPLFNLQKALQSASVFPQPTFKEGKKKMSKITTILYLLLSLLPIFVLSDDGYNAFVYAGCSLPHYDPGSLYESAVDSSLASLINSATFTSYSNFTSPSTSLSALYQCRSDLPASVCSSCLRAAVSQVSAICPSAAGATIQLRACLIKYSNESFIGKPDTTLLYKKCGAPTASYGGDVIGMRDAALGTIQASGGAYRVGGAGYVQAESQCIGDLDTKECSDCVTVAVSQVRSACAYAGAGEVYLGTCYARYWANNGYHPSSSFHSHEDNNDETGKTLAIIIGLIAGVALIIVFLSFIRRAGSEKD</sequence>
<keyword evidence="6" id="KW-1015">Disulfide bond</keyword>
<feature type="transmembrane region" description="Helical" evidence="9">
    <location>
        <begin position="321"/>
        <end position="341"/>
    </location>
</feature>
<reference evidence="11" key="1">
    <citation type="journal article" date="2022" name="Cell">
        <title>Repeat-based holocentromeres influence genome architecture and karyotype evolution.</title>
        <authorList>
            <person name="Hofstatter P.G."/>
            <person name="Thangavel G."/>
            <person name="Lux T."/>
            <person name="Neumann P."/>
            <person name="Vondrak T."/>
            <person name="Novak P."/>
            <person name="Zhang M."/>
            <person name="Costa L."/>
            <person name="Castellani M."/>
            <person name="Scott A."/>
            <person name="Toegelov H."/>
            <person name="Fuchs J."/>
            <person name="Mata-Sucre Y."/>
            <person name="Dias Y."/>
            <person name="Vanzela A.L.L."/>
            <person name="Huettel B."/>
            <person name="Almeida C.C.S."/>
            <person name="Simkova H."/>
            <person name="Souza G."/>
            <person name="Pedrosa-Harand A."/>
            <person name="Macas J."/>
            <person name="Mayer K.F.X."/>
            <person name="Houben A."/>
            <person name="Marques A."/>
        </authorList>
    </citation>
    <scope>NUCLEOTIDE SEQUENCE</scope>
    <source>
        <strain evidence="11">RhyBre1mFocal</strain>
    </source>
</reference>
<evidence type="ECO:0000313" key="11">
    <source>
        <dbReference type="EMBL" id="KAJ1701422.1"/>
    </source>
</evidence>
<keyword evidence="9" id="KW-1133">Transmembrane helix</keyword>
<dbReference type="Proteomes" id="UP001151287">
    <property type="component" value="Unassembled WGS sequence"/>
</dbReference>
<dbReference type="AlphaFoldDB" id="A0A9Q0CXC1"/>
<evidence type="ECO:0000256" key="5">
    <source>
        <dbReference type="ARBA" id="ARBA00022949"/>
    </source>
</evidence>
<keyword evidence="9" id="KW-0472">Membrane</keyword>
<dbReference type="PROSITE" id="PS51473">
    <property type="entry name" value="GNK2"/>
    <property type="match status" value="2"/>
</dbReference>
<evidence type="ECO:0000256" key="7">
    <source>
        <dbReference type="ARBA" id="ARBA00024184"/>
    </source>
</evidence>
<evidence type="ECO:0000256" key="6">
    <source>
        <dbReference type="ARBA" id="ARBA00023157"/>
    </source>
</evidence>
<dbReference type="GO" id="GO:0009506">
    <property type="term" value="C:plasmodesma"/>
    <property type="evidence" value="ECO:0007669"/>
    <property type="project" value="UniProtKB-SubCell"/>
</dbReference>
<keyword evidence="4" id="KW-0677">Repeat</keyword>
<keyword evidence="12" id="KW-1185">Reference proteome</keyword>
<dbReference type="PANTHER" id="PTHR32080">
    <property type="entry name" value="ANTIFUNGAL PROTEIN GINKBILOBIN-2-LIKE"/>
    <property type="match status" value="1"/>
</dbReference>
<comment type="subcellular location">
    <subcellularLocation>
        <location evidence="7">Cell junction</location>
        <location evidence="7">Plasmodesma</location>
    </subcellularLocation>
    <subcellularLocation>
        <location evidence="1">Cell membrane</location>
        <topology evidence="1">Single-pass type I membrane protein</topology>
    </subcellularLocation>
</comment>
<dbReference type="Gene3D" id="3.30.430.20">
    <property type="entry name" value="Gnk2 domain, C-X8-C-X2-C motif"/>
    <property type="match status" value="2"/>
</dbReference>
<dbReference type="InterPro" id="IPR051378">
    <property type="entry name" value="Cell2Cell_Antifungal"/>
</dbReference>
<dbReference type="PANTHER" id="PTHR32080:SF3">
    <property type="entry name" value="PLASMODESMATA-LOCATED PROTEIN 7"/>
    <property type="match status" value="1"/>
</dbReference>
<keyword evidence="9" id="KW-0812">Transmembrane</keyword>
<dbReference type="CDD" id="cd23509">
    <property type="entry name" value="Gnk2-like"/>
    <property type="match status" value="2"/>
</dbReference>
<keyword evidence="2" id="KW-0945">Host-virus interaction</keyword>
<dbReference type="InterPro" id="IPR002902">
    <property type="entry name" value="GNK2"/>
</dbReference>
<feature type="domain" description="Gnk2-homologous" evidence="10">
    <location>
        <begin position="200"/>
        <end position="300"/>
    </location>
</feature>